<protein>
    <submittedName>
        <fullName evidence="2">Uncharacterized protein</fullName>
    </submittedName>
</protein>
<dbReference type="WBParaSite" id="ACRNAN_Path_578.g2165.t1">
    <property type="protein sequence ID" value="ACRNAN_Path_578.g2165.t1"/>
    <property type="gene ID" value="ACRNAN_Path_578.g2165"/>
</dbReference>
<reference evidence="2" key="1">
    <citation type="submission" date="2022-11" db="UniProtKB">
        <authorList>
            <consortium name="WormBaseParasite"/>
        </authorList>
    </citation>
    <scope>IDENTIFICATION</scope>
</reference>
<evidence type="ECO:0000313" key="2">
    <source>
        <dbReference type="WBParaSite" id="ACRNAN_Path_578.g2165.t1"/>
    </source>
</evidence>
<evidence type="ECO:0000313" key="1">
    <source>
        <dbReference type="Proteomes" id="UP000887540"/>
    </source>
</evidence>
<dbReference type="Proteomes" id="UP000887540">
    <property type="component" value="Unplaced"/>
</dbReference>
<name>A0A914C8Y5_9BILA</name>
<dbReference type="AlphaFoldDB" id="A0A914C8Y5"/>
<keyword evidence="1" id="KW-1185">Reference proteome</keyword>
<organism evidence="1 2">
    <name type="scientific">Acrobeloides nanus</name>
    <dbReference type="NCBI Taxonomy" id="290746"/>
    <lineage>
        <taxon>Eukaryota</taxon>
        <taxon>Metazoa</taxon>
        <taxon>Ecdysozoa</taxon>
        <taxon>Nematoda</taxon>
        <taxon>Chromadorea</taxon>
        <taxon>Rhabditida</taxon>
        <taxon>Tylenchina</taxon>
        <taxon>Cephalobomorpha</taxon>
        <taxon>Cephaloboidea</taxon>
        <taxon>Cephalobidae</taxon>
        <taxon>Acrobeloides</taxon>
    </lineage>
</organism>
<accession>A0A914C8Y5</accession>
<proteinExistence type="predicted"/>
<sequence>MKAVAAANRTKGIKSFLPSTSAPTSIDQKVAAAEGWFSCHGPTRWTTLQPVVDKISRLWDVFAEYFSQDGLRILRDFFISETARASVSFLSHILVIFNETINFLQREKAILPELLDQMQKFREKIRERSRQKFYGVVTGTLLHRLPVEEAQVLEEQFQDFYKTTLDYVDNWFRLEHYPSNLSWIGLQSKEVLHEDVMELASQVAPEMLLNNNKLLREIGGQEKYQ</sequence>